<dbReference type="AlphaFoldDB" id="A0A3N0CAI8"/>
<dbReference type="RefSeq" id="WP_123229244.1">
    <property type="nucleotide sequence ID" value="NZ_RJSE01000009.1"/>
</dbReference>
<evidence type="ECO:0000313" key="3">
    <source>
        <dbReference type="Proteomes" id="UP000267128"/>
    </source>
</evidence>
<sequence length="271" mass="27677">MRKTFTTPEPVNLYVELGSGQLATICADVTEAVVEIDGSRAEEFVVEQNGKQLAVVAPRGRFFGHGDAHRVRITVPNGSALVTKTGSADTTSSGTLGSVKIKTGSGDVEVERADGPVVIETGSGDVKAGELAGAVRIKSGSGDVQLGDVHGTTGISTGSGDVVLDLVHDTVVMKTGSGDLQVNRAEADLSLTTASGDVTVGHALRGKVTAKNVSGDVRVGISSGTPVWTDISTVTGSVANRLDSVGKPAEGQDYVELRASTVSGDVHLQQV</sequence>
<dbReference type="OrthoDB" id="3252095at2"/>
<keyword evidence="3" id="KW-1185">Reference proteome</keyword>
<dbReference type="EMBL" id="RJSE01000009">
    <property type="protein sequence ID" value="RNL60492.1"/>
    <property type="molecule type" value="Genomic_DNA"/>
</dbReference>
<gene>
    <name evidence="2" type="ORF">EFK50_19405</name>
</gene>
<proteinExistence type="predicted"/>
<reference evidence="2 3" key="1">
    <citation type="submission" date="2018-11" db="EMBL/GenBank/DDBJ databases">
        <authorList>
            <person name="Li F."/>
        </authorList>
    </citation>
    <scope>NUCLEOTIDE SEQUENCE [LARGE SCALE GENOMIC DNA]</scope>
    <source>
        <strain evidence="2 3">Gsoil 097</strain>
    </source>
</reference>
<protein>
    <recommendedName>
        <fullName evidence="1">DUF4097 domain-containing protein</fullName>
    </recommendedName>
</protein>
<evidence type="ECO:0000259" key="1">
    <source>
        <dbReference type="Pfam" id="PF13349"/>
    </source>
</evidence>
<dbReference type="Proteomes" id="UP000267128">
    <property type="component" value="Unassembled WGS sequence"/>
</dbReference>
<comment type="caution">
    <text evidence="2">The sequence shown here is derived from an EMBL/GenBank/DDBJ whole genome shotgun (WGS) entry which is preliminary data.</text>
</comment>
<accession>A0A3N0CAI8</accession>
<feature type="domain" description="DUF4097" evidence="1">
    <location>
        <begin position="34"/>
        <end position="267"/>
    </location>
</feature>
<name>A0A3N0CAI8_9ACTN</name>
<organism evidence="2 3">
    <name type="scientific">Nocardioides marmoriginsengisoli</name>
    <dbReference type="NCBI Taxonomy" id="661483"/>
    <lineage>
        <taxon>Bacteria</taxon>
        <taxon>Bacillati</taxon>
        <taxon>Actinomycetota</taxon>
        <taxon>Actinomycetes</taxon>
        <taxon>Propionibacteriales</taxon>
        <taxon>Nocardioidaceae</taxon>
        <taxon>Nocardioides</taxon>
    </lineage>
</organism>
<evidence type="ECO:0000313" key="2">
    <source>
        <dbReference type="EMBL" id="RNL60492.1"/>
    </source>
</evidence>
<dbReference type="Pfam" id="PF13349">
    <property type="entry name" value="DUF4097"/>
    <property type="match status" value="1"/>
</dbReference>
<dbReference type="InterPro" id="IPR025164">
    <property type="entry name" value="Toastrack_DUF4097"/>
</dbReference>